<keyword evidence="10" id="KW-0460">Magnesium</keyword>
<dbReference type="InterPro" id="IPR050180">
    <property type="entry name" value="RNR_Ribonuclease"/>
</dbReference>
<evidence type="ECO:0000256" key="11">
    <source>
        <dbReference type="ARBA" id="ARBA00022884"/>
    </source>
</evidence>
<dbReference type="InterPro" id="IPR001900">
    <property type="entry name" value="RNase_II/R"/>
</dbReference>
<dbReference type="EMBL" id="GBEZ01010480">
    <property type="protein sequence ID" value="JAC75199.1"/>
    <property type="molecule type" value="Transcribed_RNA"/>
</dbReference>
<gene>
    <name evidence="17" type="primary">RRP44</name>
    <name evidence="17" type="ORF">TSPGSL018_23797</name>
</gene>
<dbReference type="PANTHER" id="PTHR23355">
    <property type="entry name" value="RIBONUCLEASE"/>
    <property type="match status" value="1"/>
</dbReference>
<evidence type="ECO:0000259" key="16">
    <source>
        <dbReference type="SMART" id="SM00955"/>
    </source>
</evidence>
<keyword evidence="8" id="KW-0271">Exosome</keyword>
<organism evidence="17">
    <name type="scientific">Tetraselmis sp. GSL018</name>
    <dbReference type="NCBI Taxonomy" id="582737"/>
    <lineage>
        <taxon>Eukaryota</taxon>
        <taxon>Viridiplantae</taxon>
        <taxon>Chlorophyta</taxon>
        <taxon>core chlorophytes</taxon>
        <taxon>Chlorodendrophyceae</taxon>
        <taxon>Chlorodendrales</taxon>
        <taxon>Chlorodendraceae</taxon>
        <taxon>Tetraselmis</taxon>
    </lineage>
</organism>
<dbReference type="PROSITE" id="PS01175">
    <property type="entry name" value="RIBONUCLEASE_II"/>
    <property type="match status" value="1"/>
</dbReference>
<evidence type="ECO:0000256" key="2">
    <source>
        <dbReference type="ARBA" id="ARBA00004123"/>
    </source>
</evidence>
<dbReference type="FunFam" id="2.40.50.700:FF:000001">
    <property type="entry name" value="Exosome complex exonuclease exoribonuclease (Rrp44)"/>
    <property type="match status" value="1"/>
</dbReference>
<feature type="region of interest" description="Disordered" evidence="15">
    <location>
        <begin position="975"/>
        <end position="1006"/>
    </location>
</feature>
<dbReference type="Pfam" id="PF17849">
    <property type="entry name" value="OB_Dis3"/>
    <property type="match status" value="1"/>
</dbReference>
<keyword evidence="12" id="KW-0539">Nucleus</keyword>
<evidence type="ECO:0000256" key="1">
    <source>
        <dbReference type="ARBA" id="ARBA00001946"/>
    </source>
</evidence>
<sequence length="1142" mass="121532">MLAIRDDPTAYAVSPLCARTASAILMTEWYSFCAPIAAPSMAEWMASPVARTKLPTFPLDGGALAAIRGSCGPGNPSAGRDSGSTAPAEPEVSPWWQWLMLSAALLYAEHTSGQVPVVLVSDELARRADEVLAGAAQGGRAPGGVRFALERALREGVQIVGARQYFAAWWGHDAQVADLVEAASASDDPVPSATGGATDSLFPPLMSEDAVSEAKARGALVVGTLSVVSIMKQQALVCVGGGHGEQPAVCIPVRGRRALNRTLHGDVVAVTLPGGASALQLVPPEAAVPGEDDLDSFVESSAGKPAQEDEPGADGQQAGEGPAVVAVVSRESRDLVCCLSAGDLGEAQLSSSDANNRQKAVLAVPMDRKMPKVRIRTRSVKRLAGQRFVVRVDGWQRNSRYPSGHVLSILGSMDDIKAETEAVLVASGIRWEPFCAGAMAELPPVSSAGEWHVPEAEAQRRRDLRGGPQFVCSIDPPGCTDVDDALGVAELPGGGWEVGVHIADVSWFVKQGGLLDGEAAARCTTVYLVDRRLDMLPGLLSENLCSLLAGRDRLAVSVVWTLGPDLEVVGSWFGRTVIRSSHQLTYQQAQRVLDGQPLAPTERLPLRDVEKLRTALGLLSRLSAKHKAGRVARGALELTSSELRFGTREDGRPVTVAAKEEVPVMGVVAEMMIMANAAVASRIAESFPGCSLLRRHPCPQVEDFKHIVSICRAAGLEFDCTSNLAISESIRALERELRTNPSLDPALGRVCRSLLTRTMSEAKYFSTGDCHGPEAMHYGLALEKYTHFTSPIRRYADVVVHRQLMAALAGAPPVLGHRALSGAAGVMNARHRESKLAQKKCSELYLLLLLAQRPQVHRALVYGIREQSQLLVFIEELAIKTSVWLHDQSGAPIPPAEADGACPPDPGLALAMDGEEISIRGPQGDALHRIKCFERVWVELSASPSAAHGPSLQARLLSDKHPAVAAAIISRLKASPASNLPPQRSSGAEGPESAWSDSDDSDAALGGGTHELVLREVAERARQRQRGPFAQSLPGESVESLLRTSGRPSPGPASSGPKAEARLITGLFAAMYPRSEIVPQSADNMAELLELQGKVSRARARLMSCCSPPGSAAWRRREERLKAHEQALSDARRGLLHPRGGS</sequence>
<dbReference type="GO" id="GO:0006364">
    <property type="term" value="P:rRNA processing"/>
    <property type="evidence" value="ECO:0007669"/>
    <property type="project" value="UniProtKB-KW"/>
</dbReference>
<feature type="region of interest" description="Disordered" evidence="15">
    <location>
        <begin position="1023"/>
        <end position="1058"/>
    </location>
</feature>
<evidence type="ECO:0000256" key="15">
    <source>
        <dbReference type="SAM" id="MobiDB-lite"/>
    </source>
</evidence>
<dbReference type="GO" id="GO:0000956">
    <property type="term" value="P:nuclear-transcribed mRNA catabolic process"/>
    <property type="evidence" value="ECO:0007669"/>
    <property type="project" value="UniProtKB-ARBA"/>
</dbReference>
<dbReference type="GO" id="GO:0003723">
    <property type="term" value="F:RNA binding"/>
    <property type="evidence" value="ECO:0007669"/>
    <property type="project" value="UniProtKB-KW"/>
</dbReference>
<evidence type="ECO:0000256" key="7">
    <source>
        <dbReference type="ARBA" id="ARBA00022801"/>
    </source>
</evidence>
<evidence type="ECO:0000256" key="3">
    <source>
        <dbReference type="ARBA" id="ARBA00005785"/>
    </source>
</evidence>
<feature type="compositionally biased region" description="Polar residues" evidence="15">
    <location>
        <begin position="976"/>
        <end position="986"/>
    </location>
</feature>
<dbReference type="InterPro" id="IPR041505">
    <property type="entry name" value="Dis3_CSD2"/>
</dbReference>
<dbReference type="Gene3D" id="2.40.50.690">
    <property type="match status" value="1"/>
</dbReference>
<reference evidence="17" key="1">
    <citation type="submission" date="2014-05" db="EMBL/GenBank/DDBJ databases">
        <title>The transcriptome of the halophilic microalga Tetraselmis sp. GSL018 isolated from the Great Salt Lake, Utah.</title>
        <authorList>
            <person name="Jinkerson R.E."/>
            <person name="D'Adamo S."/>
            <person name="Posewitz M.C."/>
        </authorList>
    </citation>
    <scope>NUCLEOTIDE SEQUENCE</scope>
    <source>
        <strain evidence="17">GSL018</strain>
    </source>
</reference>
<dbReference type="AlphaFoldDB" id="A0A061RWS5"/>
<dbReference type="SMART" id="SM00955">
    <property type="entry name" value="RNB"/>
    <property type="match status" value="1"/>
</dbReference>
<dbReference type="Pfam" id="PF00773">
    <property type="entry name" value="RNB"/>
    <property type="match status" value="1"/>
</dbReference>
<evidence type="ECO:0000256" key="10">
    <source>
        <dbReference type="ARBA" id="ARBA00022842"/>
    </source>
</evidence>
<name>A0A061RWS5_9CHLO</name>
<evidence type="ECO:0000256" key="13">
    <source>
        <dbReference type="ARBA" id="ARBA00077930"/>
    </source>
</evidence>
<accession>A0A061RWS5</accession>
<dbReference type="SUPFAM" id="SSF50249">
    <property type="entry name" value="Nucleic acid-binding proteins"/>
    <property type="match status" value="2"/>
</dbReference>
<dbReference type="PANTHER" id="PTHR23355:SF30">
    <property type="entry name" value="DIS3-LIKE EXONUCLEASE 1"/>
    <property type="match status" value="1"/>
</dbReference>
<keyword evidence="9 17" id="KW-0269">Exonuclease</keyword>
<feature type="compositionally biased region" description="Low complexity" evidence="15">
    <location>
        <begin position="1045"/>
        <end position="1057"/>
    </location>
</feature>
<keyword evidence="6" id="KW-0540">Nuclease</keyword>
<dbReference type="GO" id="GO:0000175">
    <property type="term" value="F:3'-5'-RNA exonuclease activity"/>
    <property type="evidence" value="ECO:0007669"/>
    <property type="project" value="TreeGrafter"/>
</dbReference>
<feature type="region of interest" description="Disordered" evidence="15">
    <location>
        <begin position="290"/>
        <end position="322"/>
    </location>
</feature>
<feature type="non-terminal residue" evidence="17">
    <location>
        <position position="1142"/>
    </location>
</feature>
<evidence type="ECO:0000256" key="12">
    <source>
        <dbReference type="ARBA" id="ARBA00023242"/>
    </source>
</evidence>
<keyword evidence="7" id="KW-0378">Hydrolase</keyword>
<dbReference type="GO" id="GO:0000176">
    <property type="term" value="C:nuclear exosome (RNase complex)"/>
    <property type="evidence" value="ECO:0007669"/>
    <property type="project" value="UniProtKB-ARBA"/>
</dbReference>
<evidence type="ECO:0000313" key="17">
    <source>
        <dbReference type="EMBL" id="JAC75199.1"/>
    </source>
</evidence>
<proteinExistence type="inferred from homology"/>
<comment type="subcellular location">
    <subcellularLocation>
        <location evidence="2">Nucleus</location>
    </subcellularLocation>
</comment>
<comment type="cofactor">
    <cofactor evidence="1">
        <name>Mg(2+)</name>
        <dbReference type="ChEBI" id="CHEBI:18420"/>
    </cofactor>
</comment>
<comment type="similarity">
    <text evidence="3 14">Belongs to the RNR ribonuclease family.</text>
</comment>
<evidence type="ECO:0000256" key="5">
    <source>
        <dbReference type="ARBA" id="ARBA00022552"/>
    </source>
</evidence>
<protein>
    <recommendedName>
        <fullName evidence="4">DIS3-like exonuclease 1</fullName>
    </recommendedName>
    <alternativeName>
        <fullName evidence="13">Ribosomal RNA-processing protein 44</fullName>
    </alternativeName>
</protein>
<feature type="domain" description="RNB" evidence="16">
    <location>
        <begin position="461"/>
        <end position="810"/>
    </location>
</feature>
<evidence type="ECO:0000256" key="6">
    <source>
        <dbReference type="ARBA" id="ARBA00022722"/>
    </source>
</evidence>
<keyword evidence="11" id="KW-0694">RNA-binding</keyword>
<dbReference type="InterPro" id="IPR022966">
    <property type="entry name" value="RNase_II/R_CS"/>
</dbReference>
<evidence type="ECO:0000256" key="9">
    <source>
        <dbReference type="ARBA" id="ARBA00022839"/>
    </source>
</evidence>
<dbReference type="Gene3D" id="2.40.50.700">
    <property type="match status" value="1"/>
</dbReference>
<evidence type="ECO:0000256" key="14">
    <source>
        <dbReference type="RuleBase" id="RU003901"/>
    </source>
</evidence>
<keyword evidence="5" id="KW-0698">rRNA processing</keyword>
<evidence type="ECO:0000256" key="8">
    <source>
        <dbReference type="ARBA" id="ARBA00022835"/>
    </source>
</evidence>
<evidence type="ECO:0000256" key="4">
    <source>
        <dbReference type="ARBA" id="ARBA00016366"/>
    </source>
</evidence>
<dbReference type="InterPro" id="IPR012340">
    <property type="entry name" value="NA-bd_OB-fold"/>
</dbReference>